<evidence type="ECO:0000256" key="1">
    <source>
        <dbReference type="SAM" id="Phobius"/>
    </source>
</evidence>
<keyword evidence="1" id="KW-0812">Transmembrane</keyword>
<organism evidence="2 3">
    <name type="scientific">Celeribacter persicus</name>
    <dbReference type="NCBI Taxonomy" id="1651082"/>
    <lineage>
        <taxon>Bacteria</taxon>
        <taxon>Pseudomonadati</taxon>
        <taxon>Pseudomonadota</taxon>
        <taxon>Alphaproteobacteria</taxon>
        <taxon>Rhodobacterales</taxon>
        <taxon>Roseobacteraceae</taxon>
        <taxon>Celeribacter</taxon>
    </lineage>
</organism>
<dbReference type="EMBL" id="QAOH01000003">
    <property type="protein sequence ID" value="PTQ74809.1"/>
    <property type="molecule type" value="Genomic_DNA"/>
</dbReference>
<keyword evidence="1" id="KW-1133">Transmembrane helix</keyword>
<dbReference type="InterPro" id="IPR059133">
    <property type="entry name" value="TsoY-like"/>
</dbReference>
<keyword evidence="1" id="KW-0472">Membrane</keyword>
<keyword evidence="3" id="KW-1185">Reference proteome</keyword>
<feature type="transmembrane region" description="Helical" evidence="1">
    <location>
        <begin position="253"/>
        <end position="270"/>
    </location>
</feature>
<feature type="transmembrane region" description="Helical" evidence="1">
    <location>
        <begin position="56"/>
        <end position="79"/>
    </location>
</feature>
<dbReference type="NCBIfam" id="NF047644">
    <property type="entry name" value="TsoY_fam"/>
    <property type="match status" value="1"/>
</dbReference>
<feature type="transmembrane region" description="Helical" evidence="1">
    <location>
        <begin position="290"/>
        <end position="309"/>
    </location>
</feature>
<evidence type="ECO:0008006" key="4">
    <source>
        <dbReference type="Google" id="ProtNLM"/>
    </source>
</evidence>
<name>A0A2T5HTA6_9RHOB</name>
<proteinExistence type="predicted"/>
<dbReference type="OrthoDB" id="9156251at2"/>
<protein>
    <recommendedName>
        <fullName evidence="4">Voltage-gated anion channel</fullName>
    </recommendedName>
</protein>
<dbReference type="RefSeq" id="WP_107815476.1">
    <property type="nucleotide sequence ID" value="NZ_QAOH01000003.1"/>
</dbReference>
<comment type="caution">
    <text evidence="2">The sequence shown here is derived from an EMBL/GenBank/DDBJ whole genome shotgun (WGS) entry which is preliminary data.</text>
</comment>
<evidence type="ECO:0000313" key="3">
    <source>
        <dbReference type="Proteomes" id="UP000244077"/>
    </source>
</evidence>
<feature type="transmembrane region" description="Helical" evidence="1">
    <location>
        <begin position="186"/>
        <end position="204"/>
    </location>
</feature>
<feature type="transmembrane region" description="Helical" evidence="1">
    <location>
        <begin position="210"/>
        <end position="232"/>
    </location>
</feature>
<sequence length="400" mass="43419">MKPTRAADHYVPTYFLASLGAGGLSVTFFMYLMFWVPHPGRPVPVFEDILAAFSTGALPMKIAILAAWIGIAVFVFLNLKYLIWNLSQYAALKKTERFQALRNSNAESTMLAMPLALAMSVNALFVAGMVYVPKLWSVVEYLFPFAMIAFGVIGWIALSIIGDFLGRVLAKGGVFDVTSHNSFAQMLPAFALSMVGVGFAAPAAMSHVPWIVATALVLSTFFAVAALIYALVALTTAFNSMLHYGTHEESGPTLLIVIPIVTILSILFMRQAHGLHTFEGHSDPASTMMFLARMVSLQFVFLGLGLVVLKRQGYFKDFVFGSKTSPGSYALVCPGVALSVLIQFFVNSGLVQAGVIAKFSVIYWVITAIAIGFQIAMIALVFRLNAQHFTRTEATPVPAE</sequence>
<gene>
    <name evidence="2" type="ORF">C8N42_103100</name>
</gene>
<feature type="transmembrane region" description="Helical" evidence="1">
    <location>
        <begin position="361"/>
        <end position="382"/>
    </location>
</feature>
<dbReference type="AlphaFoldDB" id="A0A2T5HTA6"/>
<feature type="transmembrane region" description="Helical" evidence="1">
    <location>
        <begin position="111"/>
        <end position="131"/>
    </location>
</feature>
<feature type="transmembrane region" description="Helical" evidence="1">
    <location>
        <begin position="329"/>
        <end position="346"/>
    </location>
</feature>
<accession>A0A2T5HTA6</accession>
<reference evidence="2 3" key="1">
    <citation type="submission" date="2018-04" db="EMBL/GenBank/DDBJ databases">
        <title>Genomic Encyclopedia of Archaeal and Bacterial Type Strains, Phase II (KMG-II): from individual species to whole genera.</title>
        <authorList>
            <person name="Goeker M."/>
        </authorList>
    </citation>
    <scope>NUCLEOTIDE SEQUENCE [LARGE SCALE GENOMIC DNA]</scope>
    <source>
        <strain evidence="2 3">DSM 100434</strain>
    </source>
</reference>
<feature type="transmembrane region" description="Helical" evidence="1">
    <location>
        <begin position="143"/>
        <end position="165"/>
    </location>
</feature>
<feature type="transmembrane region" description="Helical" evidence="1">
    <location>
        <begin position="12"/>
        <end position="36"/>
    </location>
</feature>
<dbReference type="Proteomes" id="UP000244077">
    <property type="component" value="Unassembled WGS sequence"/>
</dbReference>
<evidence type="ECO:0000313" key="2">
    <source>
        <dbReference type="EMBL" id="PTQ74809.1"/>
    </source>
</evidence>